<dbReference type="SMART" id="SM00342">
    <property type="entry name" value="HTH_ARAC"/>
    <property type="match status" value="1"/>
</dbReference>
<evidence type="ECO:0000313" key="5">
    <source>
        <dbReference type="EMBL" id="MDO9713003.1"/>
    </source>
</evidence>
<dbReference type="Pfam" id="PF12833">
    <property type="entry name" value="HTH_18"/>
    <property type="match status" value="1"/>
</dbReference>
<keyword evidence="2" id="KW-0238">DNA-binding</keyword>
<comment type="caution">
    <text evidence="5">The sequence shown here is derived from an EMBL/GenBank/DDBJ whole genome shotgun (WGS) entry which is preliminary data.</text>
</comment>
<evidence type="ECO:0000256" key="3">
    <source>
        <dbReference type="ARBA" id="ARBA00023163"/>
    </source>
</evidence>
<dbReference type="PANTHER" id="PTHR46796">
    <property type="entry name" value="HTH-TYPE TRANSCRIPTIONAL ACTIVATOR RHAS-RELATED"/>
    <property type="match status" value="1"/>
</dbReference>
<dbReference type="PROSITE" id="PS01124">
    <property type="entry name" value="HTH_ARAC_FAMILY_2"/>
    <property type="match status" value="1"/>
</dbReference>
<name>A0ABT9EAJ2_9PROT</name>
<evidence type="ECO:0000259" key="4">
    <source>
        <dbReference type="PROSITE" id="PS01124"/>
    </source>
</evidence>
<gene>
    <name evidence="5" type="ORF">Q7A36_32040</name>
</gene>
<keyword evidence="3" id="KW-0804">Transcription</keyword>
<accession>A0ABT9EAJ2</accession>
<dbReference type="SUPFAM" id="SSF46689">
    <property type="entry name" value="Homeodomain-like"/>
    <property type="match status" value="2"/>
</dbReference>
<dbReference type="EMBL" id="JAUTWS010000066">
    <property type="protein sequence ID" value="MDO9713003.1"/>
    <property type="molecule type" value="Genomic_DNA"/>
</dbReference>
<dbReference type="InterPro" id="IPR018060">
    <property type="entry name" value="HTH_AraC"/>
</dbReference>
<dbReference type="PROSITE" id="PS00041">
    <property type="entry name" value="HTH_ARAC_FAMILY_1"/>
    <property type="match status" value="1"/>
</dbReference>
<keyword evidence="1" id="KW-0805">Transcription regulation</keyword>
<dbReference type="InterPro" id="IPR020449">
    <property type="entry name" value="Tscrpt_reg_AraC-type_HTH"/>
</dbReference>
<dbReference type="RefSeq" id="WP_305107864.1">
    <property type="nucleotide sequence ID" value="NZ_JAUTWS010000066.1"/>
</dbReference>
<dbReference type="InterPro" id="IPR050204">
    <property type="entry name" value="AraC_XylS_family_regulators"/>
</dbReference>
<dbReference type="InterPro" id="IPR009057">
    <property type="entry name" value="Homeodomain-like_sf"/>
</dbReference>
<sequence length="267" mass="29543">MFAELRSHAAGEIPAYVPSFTEIAVQVRGASVVTRKASDMVQRVTALPGTVWLCPAGLPEDFIRIAADIDEVLHMYLLPNPFLALAKHTSQDFTAEAVRYESGFRDPLIAQIAEAVLAELRHETSCGDLLVETLADSLAVRLLSSYSSLRANPAGEARRGRGLDARRLRHVIDYIDANLNADLTVEELAAAAMLSRFHFARMFKATTGQSPSRYIGQRRLEWAKAGLAQGRSITELAYECRFSSESNFVRSFRRVMGVTPGHYRNSI</sequence>
<keyword evidence="6" id="KW-1185">Reference proteome</keyword>
<dbReference type="Gene3D" id="1.10.10.60">
    <property type="entry name" value="Homeodomain-like"/>
    <property type="match status" value="2"/>
</dbReference>
<evidence type="ECO:0000256" key="1">
    <source>
        <dbReference type="ARBA" id="ARBA00023015"/>
    </source>
</evidence>
<proteinExistence type="predicted"/>
<feature type="domain" description="HTH araC/xylS-type" evidence="4">
    <location>
        <begin position="169"/>
        <end position="266"/>
    </location>
</feature>
<dbReference type="PRINTS" id="PR00032">
    <property type="entry name" value="HTHARAC"/>
</dbReference>
<dbReference type="PANTHER" id="PTHR46796:SF6">
    <property type="entry name" value="ARAC SUBFAMILY"/>
    <property type="match status" value="1"/>
</dbReference>
<protein>
    <submittedName>
        <fullName evidence="5">AraC family transcriptional regulator</fullName>
    </submittedName>
</protein>
<evidence type="ECO:0000256" key="2">
    <source>
        <dbReference type="ARBA" id="ARBA00023125"/>
    </source>
</evidence>
<evidence type="ECO:0000313" key="6">
    <source>
        <dbReference type="Proteomes" id="UP001243009"/>
    </source>
</evidence>
<organism evidence="5 6">
    <name type="scientific">Paracraurococcus lichenis</name>
    <dbReference type="NCBI Taxonomy" id="3064888"/>
    <lineage>
        <taxon>Bacteria</taxon>
        <taxon>Pseudomonadati</taxon>
        <taxon>Pseudomonadota</taxon>
        <taxon>Alphaproteobacteria</taxon>
        <taxon>Acetobacterales</taxon>
        <taxon>Roseomonadaceae</taxon>
        <taxon>Paracraurococcus</taxon>
    </lineage>
</organism>
<reference evidence="5 6" key="1">
    <citation type="submission" date="2023-08" db="EMBL/GenBank/DDBJ databases">
        <title>The draft genome sequence of Paracraurococcus sp. LOR1-02.</title>
        <authorList>
            <person name="Kingkaew E."/>
            <person name="Tanasupawat S."/>
        </authorList>
    </citation>
    <scope>NUCLEOTIDE SEQUENCE [LARGE SCALE GENOMIC DNA]</scope>
    <source>
        <strain evidence="5 6">LOR1-02</strain>
    </source>
</reference>
<dbReference type="InterPro" id="IPR018062">
    <property type="entry name" value="HTH_AraC-typ_CS"/>
</dbReference>
<dbReference type="Proteomes" id="UP001243009">
    <property type="component" value="Unassembled WGS sequence"/>
</dbReference>